<dbReference type="EMBL" id="KZ613501">
    <property type="protein sequence ID" value="PMD17168.1"/>
    <property type="molecule type" value="Genomic_DNA"/>
</dbReference>
<protein>
    <submittedName>
        <fullName evidence="3">Uncharacterized protein</fullName>
    </submittedName>
</protein>
<sequence>MPTPFKPSPPEPAAEPKKSNNKFTYTHYSPPPLPPASSSQPLIPPPPQAWNPRSGSSDELVQEPFPTPYSELKNYDGSTGSGKGALGEIGWPVFVVILVIVLLILGISAGVTINVRRG</sequence>
<feature type="region of interest" description="Disordered" evidence="1">
    <location>
        <begin position="1"/>
        <end position="81"/>
    </location>
</feature>
<evidence type="ECO:0000313" key="4">
    <source>
        <dbReference type="Proteomes" id="UP000235672"/>
    </source>
</evidence>
<gene>
    <name evidence="3" type="ORF">NA56DRAFT_648901</name>
</gene>
<keyword evidence="2" id="KW-0812">Transmembrane</keyword>
<evidence type="ECO:0000256" key="2">
    <source>
        <dbReference type="SAM" id="Phobius"/>
    </source>
</evidence>
<dbReference type="AlphaFoldDB" id="A0A2J6PT13"/>
<accession>A0A2J6PT13</accession>
<feature type="transmembrane region" description="Helical" evidence="2">
    <location>
        <begin position="89"/>
        <end position="113"/>
    </location>
</feature>
<reference evidence="3 4" key="1">
    <citation type="submission" date="2016-05" db="EMBL/GenBank/DDBJ databases">
        <title>A degradative enzymes factory behind the ericoid mycorrhizal symbiosis.</title>
        <authorList>
            <consortium name="DOE Joint Genome Institute"/>
            <person name="Martino E."/>
            <person name="Morin E."/>
            <person name="Grelet G."/>
            <person name="Kuo A."/>
            <person name="Kohler A."/>
            <person name="Daghino S."/>
            <person name="Barry K."/>
            <person name="Choi C."/>
            <person name="Cichocki N."/>
            <person name="Clum A."/>
            <person name="Copeland A."/>
            <person name="Hainaut M."/>
            <person name="Haridas S."/>
            <person name="Labutti K."/>
            <person name="Lindquist E."/>
            <person name="Lipzen A."/>
            <person name="Khouja H.-R."/>
            <person name="Murat C."/>
            <person name="Ohm R."/>
            <person name="Olson A."/>
            <person name="Spatafora J."/>
            <person name="Veneault-Fourrey C."/>
            <person name="Henrissat B."/>
            <person name="Grigoriev I."/>
            <person name="Martin F."/>
            <person name="Perotto S."/>
        </authorList>
    </citation>
    <scope>NUCLEOTIDE SEQUENCE [LARGE SCALE GENOMIC DNA]</scope>
    <source>
        <strain evidence="3 4">UAMH 7357</strain>
    </source>
</reference>
<name>A0A2J6PT13_9HELO</name>
<evidence type="ECO:0000313" key="3">
    <source>
        <dbReference type="EMBL" id="PMD17168.1"/>
    </source>
</evidence>
<feature type="compositionally biased region" description="Pro residues" evidence="1">
    <location>
        <begin position="1"/>
        <end position="13"/>
    </location>
</feature>
<dbReference type="Proteomes" id="UP000235672">
    <property type="component" value="Unassembled WGS sequence"/>
</dbReference>
<organism evidence="3 4">
    <name type="scientific">Hyaloscypha hepaticicola</name>
    <dbReference type="NCBI Taxonomy" id="2082293"/>
    <lineage>
        <taxon>Eukaryota</taxon>
        <taxon>Fungi</taxon>
        <taxon>Dikarya</taxon>
        <taxon>Ascomycota</taxon>
        <taxon>Pezizomycotina</taxon>
        <taxon>Leotiomycetes</taxon>
        <taxon>Helotiales</taxon>
        <taxon>Hyaloscyphaceae</taxon>
        <taxon>Hyaloscypha</taxon>
    </lineage>
</organism>
<keyword evidence="2" id="KW-1133">Transmembrane helix</keyword>
<proteinExistence type="predicted"/>
<evidence type="ECO:0000256" key="1">
    <source>
        <dbReference type="SAM" id="MobiDB-lite"/>
    </source>
</evidence>
<keyword evidence="2" id="KW-0472">Membrane</keyword>
<keyword evidence="4" id="KW-1185">Reference proteome</keyword>